<comment type="caution">
    <text evidence="2">The sequence shown here is derived from an EMBL/GenBank/DDBJ whole genome shotgun (WGS) entry which is preliminary data.</text>
</comment>
<proteinExistence type="predicted"/>
<dbReference type="EMBL" id="CARXXK010000001">
    <property type="protein sequence ID" value="CAI6349675.1"/>
    <property type="molecule type" value="Genomic_DNA"/>
</dbReference>
<evidence type="ECO:0000313" key="3">
    <source>
        <dbReference type="Proteomes" id="UP001160148"/>
    </source>
</evidence>
<reference evidence="2 3" key="1">
    <citation type="submission" date="2023-01" db="EMBL/GenBank/DDBJ databases">
        <authorList>
            <person name="Whitehead M."/>
        </authorList>
    </citation>
    <scope>NUCLEOTIDE SEQUENCE [LARGE SCALE GENOMIC DNA]</scope>
</reference>
<accession>A0AAV0W0L2</accession>
<evidence type="ECO:0000313" key="2">
    <source>
        <dbReference type="EMBL" id="CAI6349675.1"/>
    </source>
</evidence>
<keyword evidence="3" id="KW-1185">Reference proteome</keyword>
<protein>
    <submittedName>
        <fullName evidence="2">Uncharacterized protein</fullName>
    </submittedName>
</protein>
<feature type="compositionally biased region" description="Low complexity" evidence="1">
    <location>
        <begin position="99"/>
        <end position="115"/>
    </location>
</feature>
<feature type="region of interest" description="Disordered" evidence="1">
    <location>
        <begin position="77"/>
        <end position="115"/>
    </location>
</feature>
<sequence>MSQYRDKVRRDKANPSPIAHAYNKIETSFISYQDYIDIHLKGRHHCVAAEKYSFSVTLPDSGHRRNAVSDQVYNVPSHGVEQLNRPGLSPGGPREDNHATTLGTTTAAATRPTWW</sequence>
<dbReference type="Proteomes" id="UP001160148">
    <property type="component" value="Unassembled WGS sequence"/>
</dbReference>
<gene>
    <name evidence="2" type="ORF">MEUPH1_LOCUS6211</name>
</gene>
<organism evidence="2 3">
    <name type="scientific">Macrosiphum euphorbiae</name>
    <name type="common">potato aphid</name>
    <dbReference type="NCBI Taxonomy" id="13131"/>
    <lineage>
        <taxon>Eukaryota</taxon>
        <taxon>Metazoa</taxon>
        <taxon>Ecdysozoa</taxon>
        <taxon>Arthropoda</taxon>
        <taxon>Hexapoda</taxon>
        <taxon>Insecta</taxon>
        <taxon>Pterygota</taxon>
        <taxon>Neoptera</taxon>
        <taxon>Paraneoptera</taxon>
        <taxon>Hemiptera</taxon>
        <taxon>Sternorrhyncha</taxon>
        <taxon>Aphidomorpha</taxon>
        <taxon>Aphidoidea</taxon>
        <taxon>Aphididae</taxon>
        <taxon>Macrosiphini</taxon>
        <taxon>Macrosiphum</taxon>
    </lineage>
</organism>
<evidence type="ECO:0000256" key="1">
    <source>
        <dbReference type="SAM" id="MobiDB-lite"/>
    </source>
</evidence>
<name>A0AAV0W0L2_9HEMI</name>
<dbReference type="AlphaFoldDB" id="A0AAV0W0L2"/>